<evidence type="ECO:0000313" key="3">
    <source>
        <dbReference type="EMBL" id="EEC11192.1"/>
    </source>
</evidence>
<evidence type="ECO:0000313" key="5">
    <source>
        <dbReference type="Proteomes" id="UP000001555"/>
    </source>
</evidence>
<accession>B7PX70</accession>
<keyword evidence="2" id="KW-0812">Transmembrane</keyword>
<dbReference type="EMBL" id="ABJB010871289">
    <property type="status" value="NOT_ANNOTATED_CDS"/>
    <property type="molecule type" value="Genomic_DNA"/>
</dbReference>
<keyword evidence="2" id="KW-0472">Membrane</keyword>
<dbReference type="EnsemblMetazoa" id="ISCW009284-RA">
    <property type="protein sequence ID" value="ISCW009284-PA"/>
    <property type="gene ID" value="ISCW009284"/>
</dbReference>
<dbReference type="EMBL" id="DS812016">
    <property type="protein sequence ID" value="EEC11192.1"/>
    <property type="molecule type" value="Genomic_DNA"/>
</dbReference>
<dbReference type="AlphaFoldDB" id="B7PX70"/>
<organism>
    <name type="scientific">Ixodes scapularis</name>
    <name type="common">Black-legged tick</name>
    <name type="synonym">Deer tick</name>
    <dbReference type="NCBI Taxonomy" id="6945"/>
    <lineage>
        <taxon>Eukaryota</taxon>
        <taxon>Metazoa</taxon>
        <taxon>Ecdysozoa</taxon>
        <taxon>Arthropoda</taxon>
        <taxon>Chelicerata</taxon>
        <taxon>Arachnida</taxon>
        <taxon>Acari</taxon>
        <taxon>Parasitiformes</taxon>
        <taxon>Ixodida</taxon>
        <taxon>Ixodoidea</taxon>
        <taxon>Ixodidae</taxon>
        <taxon>Ixodinae</taxon>
        <taxon>Ixodes</taxon>
    </lineage>
</organism>
<evidence type="ECO:0000256" key="1">
    <source>
        <dbReference type="SAM" id="MobiDB-lite"/>
    </source>
</evidence>
<keyword evidence="2" id="KW-1133">Transmembrane helix</keyword>
<dbReference type="VEuPathDB" id="VectorBase:ISCI009284"/>
<keyword evidence="5" id="KW-1185">Reference proteome</keyword>
<name>B7PX70_IXOSC</name>
<protein>
    <submittedName>
        <fullName evidence="3 4">Uncharacterized protein</fullName>
    </submittedName>
</protein>
<sequence length="192" mass="20116">MLLFQQQPEGAEISMVVYAGAVNILRHITQKDLNPADVRDLRVDNVTVDGKNITATLSWTCMGAHLDSGRVSNIVQLDWDTSSGGSVVDHTEAHPPPAVRTTALPRTVAPAAPTPYTVSTPAAELKGQDEKSSSGLLLGAVLICVVVAIVTVALYALMSGSGVVEVAASHGGAESGDDESTVLWEHSQTDME</sequence>
<reference evidence="3 5" key="1">
    <citation type="submission" date="2008-03" db="EMBL/GenBank/DDBJ databases">
        <title>Annotation of Ixodes scapularis.</title>
        <authorList>
            <consortium name="Ixodes scapularis Genome Project Consortium"/>
            <person name="Caler E."/>
            <person name="Hannick L.I."/>
            <person name="Bidwell S."/>
            <person name="Joardar V."/>
            <person name="Thiagarajan M."/>
            <person name="Amedeo P."/>
            <person name="Galinsky K.J."/>
            <person name="Schobel S."/>
            <person name="Inman J."/>
            <person name="Hostetler J."/>
            <person name="Miller J."/>
            <person name="Hammond M."/>
            <person name="Megy K."/>
            <person name="Lawson D."/>
            <person name="Kodira C."/>
            <person name="Sutton G."/>
            <person name="Meyer J."/>
            <person name="Hill C.A."/>
            <person name="Birren B."/>
            <person name="Nene V."/>
            <person name="Collins F."/>
            <person name="Alarcon-Chaidez F."/>
            <person name="Wikel S."/>
            <person name="Strausberg R."/>
        </authorList>
    </citation>
    <scope>NUCLEOTIDE SEQUENCE [LARGE SCALE GENOMIC DNA]</scope>
    <source>
        <strain evidence="5">Wikel</strain>
        <strain evidence="3">Wikel colony</strain>
    </source>
</reference>
<evidence type="ECO:0000313" key="4">
    <source>
        <dbReference type="EnsemblMetazoa" id="ISCW009284-PA"/>
    </source>
</evidence>
<dbReference type="PaxDb" id="6945-B7PX70"/>
<dbReference type="EMBL" id="ABJB010309191">
    <property type="status" value="NOT_ANNOTATED_CDS"/>
    <property type="molecule type" value="Genomic_DNA"/>
</dbReference>
<proteinExistence type="predicted"/>
<reference evidence="4" key="2">
    <citation type="submission" date="2020-05" db="UniProtKB">
        <authorList>
            <consortium name="EnsemblMetazoa"/>
        </authorList>
    </citation>
    <scope>IDENTIFICATION</scope>
    <source>
        <strain evidence="4">wikel</strain>
    </source>
</reference>
<gene>
    <name evidence="3" type="ORF">IscW_ISCW009284</name>
</gene>
<feature type="transmembrane region" description="Helical" evidence="2">
    <location>
        <begin position="136"/>
        <end position="158"/>
    </location>
</feature>
<dbReference type="VEuPathDB" id="VectorBase:ISCW009284"/>
<dbReference type="InParanoid" id="B7PX70"/>
<dbReference type="Proteomes" id="UP000001555">
    <property type="component" value="Unassembled WGS sequence"/>
</dbReference>
<dbReference type="HOGENOM" id="CLU_1416603_0_0_1"/>
<feature type="region of interest" description="Disordered" evidence="1">
    <location>
        <begin position="170"/>
        <end position="192"/>
    </location>
</feature>
<evidence type="ECO:0000256" key="2">
    <source>
        <dbReference type="SAM" id="Phobius"/>
    </source>
</evidence>